<accession>A0A0C2VDD9</accession>
<dbReference type="PATRIC" id="fig|135826.4.peg.2517"/>
<dbReference type="RefSeq" id="WP_052474177.1">
    <property type="nucleotide sequence ID" value="NZ_JXRQ01000024.1"/>
</dbReference>
<protein>
    <recommendedName>
        <fullName evidence="1">DNA methylase adenine-specific domain-containing protein</fullName>
    </recommendedName>
</protein>
<dbReference type="AlphaFoldDB" id="A0A0C2VDD9"/>
<dbReference type="Proteomes" id="UP000031950">
    <property type="component" value="Unassembled WGS sequence"/>
</dbReference>
<dbReference type="Pfam" id="PF02384">
    <property type="entry name" value="N6_Mtase"/>
    <property type="match status" value="1"/>
</dbReference>
<feature type="domain" description="DNA methylase adenine-specific" evidence="1">
    <location>
        <begin position="100"/>
        <end position="199"/>
    </location>
</feature>
<dbReference type="STRING" id="135826.KP77_25260"/>
<evidence type="ECO:0000259" key="1">
    <source>
        <dbReference type="Pfam" id="PF02384"/>
    </source>
</evidence>
<name>A0A0C2VDD9_9BACL</name>
<proteinExistence type="predicted"/>
<gene>
    <name evidence="2" type="ORF">KP77_25260</name>
</gene>
<dbReference type="InterPro" id="IPR003356">
    <property type="entry name" value="DNA_methylase_A-5"/>
</dbReference>
<dbReference type="SUPFAM" id="SSF53335">
    <property type="entry name" value="S-adenosyl-L-methionine-dependent methyltransferases"/>
    <property type="match status" value="1"/>
</dbReference>
<dbReference type="GO" id="GO:0008170">
    <property type="term" value="F:N-methyltransferase activity"/>
    <property type="evidence" value="ECO:0007669"/>
    <property type="project" value="InterPro"/>
</dbReference>
<organism evidence="2 3">
    <name type="scientific">Jeotgalibacillus alimentarius</name>
    <dbReference type="NCBI Taxonomy" id="135826"/>
    <lineage>
        <taxon>Bacteria</taxon>
        <taxon>Bacillati</taxon>
        <taxon>Bacillota</taxon>
        <taxon>Bacilli</taxon>
        <taxon>Bacillales</taxon>
        <taxon>Caryophanaceae</taxon>
        <taxon>Jeotgalibacillus</taxon>
    </lineage>
</organism>
<dbReference type="Gene3D" id="3.40.50.150">
    <property type="entry name" value="Vaccinia Virus protein VP39"/>
    <property type="match status" value="1"/>
</dbReference>
<evidence type="ECO:0000313" key="2">
    <source>
        <dbReference type="EMBL" id="KIL46957.1"/>
    </source>
</evidence>
<dbReference type="InterPro" id="IPR029063">
    <property type="entry name" value="SAM-dependent_MTases_sf"/>
</dbReference>
<dbReference type="OrthoDB" id="9814572at2"/>
<reference evidence="2 3" key="1">
    <citation type="submission" date="2015-01" db="EMBL/GenBank/DDBJ databases">
        <title>Genome sequence of Jeotgalibacillus alimentarius.</title>
        <authorList>
            <person name="Goh K.M."/>
            <person name="Chan K.-G."/>
            <person name="Yaakop A.S."/>
            <person name="Ee R."/>
            <person name="Gan H.M."/>
            <person name="Chan C.S."/>
        </authorList>
    </citation>
    <scope>NUCLEOTIDE SEQUENCE [LARGE SCALE GENOMIC DNA]</scope>
    <source>
        <strain evidence="2 3">YKJ-13</strain>
    </source>
</reference>
<dbReference type="EMBL" id="JXRQ01000024">
    <property type="protein sequence ID" value="KIL46957.1"/>
    <property type="molecule type" value="Genomic_DNA"/>
</dbReference>
<sequence>MIEQTFRQMVKTIEQLSHRHATFTVFSDFIEMSAIAVANTVQISKYQEREKRYMRIIERYSKDELVKFADLLGMLTVLLEQKPDDYLGKLFMELELYNSWKGQFFTPLAVAEAMAEMATHNIDSIIKDKGYITVNEPTVGGGVTIIALAKVLQKRGYNYQSAMRVTAQDIDSRSVHMTYVQLSLLGINAIVIQGNTLLVEIVDHWKTPNHILNFSLLSKVEELENIKPIESEQLVLF</sequence>
<dbReference type="GO" id="GO:0003677">
    <property type="term" value="F:DNA binding"/>
    <property type="evidence" value="ECO:0007669"/>
    <property type="project" value="InterPro"/>
</dbReference>
<comment type="caution">
    <text evidence="2">The sequence shown here is derived from an EMBL/GenBank/DDBJ whole genome shotgun (WGS) entry which is preliminary data.</text>
</comment>
<keyword evidence="3" id="KW-1185">Reference proteome</keyword>
<evidence type="ECO:0000313" key="3">
    <source>
        <dbReference type="Proteomes" id="UP000031950"/>
    </source>
</evidence>